<feature type="region of interest" description="Disordered" evidence="1">
    <location>
        <begin position="1"/>
        <end position="64"/>
    </location>
</feature>
<sequence length="151" mass="16844">MTTQPPHGDMGAIRSTATALVHGRNRPSSPVIREKKKKERKKKKEISRRRVAVQPPHGDMDANAQRLPPWFTVSAPSQPPVVSRLSPNGRLHYSARSTARLAGHDRAAMSPQHPVLSEDVRLSSLLTVTWMPTLNGYCPGSRCRYRPSPPW</sequence>
<accession>B0D2W2</accession>
<evidence type="ECO:0000256" key="1">
    <source>
        <dbReference type="SAM" id="MobiDB-lite"/>
    </source>
</evidence>
<proteinExistence type="predicted"/>
<dbReference type="RefSeq" id="XP_001878463.1">
    <property type="nucleotide sequence ID" value="XM_001878428.1"/>
</dbReference>
<dbReference type="InParanoid" id="B0D2W2"/>
<dbReference type="KEGG" id="lbc:LACBIDRAFT_315666"/>
<dbReference type="EMBL" id="DS547096">
    <property type="protein sequence ID" value="EDR11162.1"/>
    <property type="molecule type" value="Genomic_DNA"/>
</dbReference>
<dbReference type="GeneID" id="6073928"/>
<name>B0D2W2_LACBS</name>
<feature type="compositionally biased region" description="Basic residues" evidence="1">
    <location>
        <begin position="34"/>
        <end position="51"/>
    </location>
</feature>
<reference evidence="2 3" key="1">
    <citation type="journal article" date="2008" name="Nature">
        <title>The genome of Laccaria bicolor provides insights into mycorrhizal symbiosis.</title>
        <authorList>
            <person name="Martin F."/>
            <person name="Aerts A."/>
            <person name="Ahren D."/>
            <person name="Brun A."/>
            <person name="Danchin E.G.J."/>
            <person name="Duchaussoy F."/>
            <person name="Gibon J."/>
            <person name="Kohler A."/>
            <person name="Lindquist E."/>
            <person name="Pereda V."/>
            <person name="Salamov A."/>
            <person name="Shapiro H.J."/>
            <person name="Wuyts J."/>
            <person name="Blaudez D."/>
            <person name="Buee M."/>
            <person name="Brokstein P."/>
            <person name="Canbaeck B."/>
            <person name="Cohen D."/>
            <person name="Courty P.E."/>
            <person name="Coutinho P.M."/>
            <person name="Delaruelle C."/>
            <person name="Detter J.C."/>
            <person name="Deveau A."/>
            <person name="DiFazio S."/>
            <person name="Duplessis S."/>
            <person name="Fraissinet-Tachet L."/>
            <person name="Lucic E."/>
            <person name="Frey-Klett P."/>
            <person name="Fourrey C."/>
            <person name="Feussner I."/>
            <person name="Gay G."/>
            <person name="Grimwood J."/>
            <person name="Hoegger P.J."/>
            <person name="Jain P."/>
            <person name="Kilaru S."/>
            <person name="Labbe J."/>
            <person name="Lin Y.C."/>
            <person name="Legue V."/>
            <person name="Le Tacon F."/>
            <person name="Marmeisse R."/>
            <person name="Melayah D."/>
            <person name="Montanini B."/>
            <person name="Muratet M."/>
            <person name="Nehls U."/>
            <person name="Niculita-Hirzel H."/>
            <person name="Oudot-Le Secq M.P."/>
            <person name="Peter M."/>
            <person name="Quesneville H."/>
            <person name="Rajashekar B."/>
            <person name="Reich M."/>
            <person name="Rouhier N."/>
            <person name="Schmutz J."/>
            <person name="Yin T."/>
            <person name="Chalot M."/>
            <person name="Henrissat B."/>
            <person name="Kuees U."/>
            <person name="Lucas S."/>
            <person name="Van de Peer Y."/>
            <person name="Podila G.K."/>
            <person name="Polle A."/>
            <person name="Pukkila P.J."/>
            <person name="Richardson P.M."/>
            <person name="Rouze P."/>
            <person name="Sanders I.R."/>
            <person name="Stajich J.E."/>
            <person name="Tunlid A."/>
            <person name="Tuskan G."/>
            <person name="Grigoriev I.V."/>
        </authorList>
    </citation>
    <scope>NUCLEOTIDE SEQUENCE [LARGE SCALE GENOMIC DNA]</scope>
    <source>
        <strain evidence="3">S238N-H82 / ATCC MYA-4686</strain>
    </source>
</reference>
<dbReference type="OrthoDB" id="10608430at2759"/>
<dbReference type="HOGENOM" id="CLU_1731774_0_0_1"/>
<keyword evidence="3" id="KW-1185">Reference proteome</keyword>
<protein>
    <submittedName>
        <fullName evidence="2">Predicted protein</fullName>
    </submittedName>
</protein>
<organism evidence="3">
    <name type="scientific">Laccaria bicolor (strain S238N-H82 / ATCC MYA-4686)</name>
    <name type="common">Bicoloured deceiver</name>
    <name type="synonym">Laccaria laccata var. bicolor</name>
    <dbReference type="NCBI Taxonomy" id="486041"/>
    <lineage>
        <taxon>Eukaryota</taxon>
        <taxon>Fungi</taxon>
        <taxon>Dikarya</taxon>
        <taxon>Basidiomycota</taxon>
        <taxon>Agaricomycotina</taxon>
        <taxon>Agaricomycetes</taxon>
        <taxon>Agaricomycetidae</taxon>
        <taxon>Agaricales</taxon>
        <taxon>Agaricineae</taxon>
        <taxon>Hydnangiaceae</taxon>
        <taxon>Laccaria</taxon>
    </lineage>
</organism>
<evidence type="ECO:0000313" key="3">
    <source>
        <dbReference type="Proteomes" id="UP000001194"/>
    </source>
</evidence>
<dbReference type="Proteomes" id="UP000001194">
    <property type="component" value="Unassembled WGS sequence"/>
</dbReference>
<evidence type="ECO:0000313" key="2">
    <source>
        <dbReference type="EMBL" id="EDR11162.1"/>
    </source>
</evidence>
<dbReference type="AlphaFoldDB" id="B0D2W2"/>
<gene>
    <name evidence="2" type="ORF">LACBIDRAFT_315666</name>
</gene>